<sequence length="83" mass="9551">MVLDFITNGKITQTHLNLKMNPSKFIKVGVSEDLETVLFSYLELEDRCNFINPSIITVLLARKVITREEQTVDGQTILLKYSY</sequence>
<evidence type="ECO:0000313" key="4">
    <source>
        <dbReference type="Proteomes" id="UP000031876"/>
    </source>
</evidence>
<organism evidence="3 5">
    <name type="scientific">Bacillus thuringiensis</name>
    <dbReference type="NCBI Taxonomy" id="1428"/>
    <lineage>
        <taxon>Bacteria</taxon>
        <taxon>Bacillati</taxon>
        <taxon>Bacillota</taxon>
        <taxon>Bacilli</taxon>
        <taxon>Bacillales</taxon>
        <taxon>Bacillaceae</taxon>
        <taxon>Bacillus</taxon>
        <taxon>Bacillus cereus group</taxon>
    </lineage>
</organism>
<reference evidence="1 4" key="1">
    <citation type="journal article" date="2015" name="Genome Announc.">
        <title>Complete genome sequences for 35 biothreat assay-relevant bacillus species.</title>
        <authorList>
            <person name="Johnson S.L."/>
            <person name="Daligault H.E."/>
            <person name="Davenport K.W."/>
            <person name="Jaissle J."/>
            <person name="Frey K.G."/>
            <person name="Ladner J.T."/>
            <person name="Broomall S.M."/>
            <person name="Bishop-Lilly K.A."/>
            <person name="Bruce D.C."/>
            <person name="Gibbons H.S."/>
            <person name="Coyne S.R."/>
            <person name="Lo C.C."/>
            <person name="Meincke L."/>
            <person name="Munk A.C."/>
            <person name="Koroleva G.I."/>
            <person name="Rosenzweig C.N."/>
            <person name="Palacios G.F."/>
            <person name="Redden C.L."/>
            <person name="Minogue T.D."/>
            <person name="Chain P.S."/>
        </authorList>
    </citation>
    <scope>NUCLEOTIDE SEQUENCE [LARGE SCALE GENOMIC DNA]</scope>
    <source>
        <strain evidence="1 4">HD1011</strain>
        <plasmid evidence="1 4">2</plasmid>
    </source>
</reference>
<evidence type="ECO:0000313" key="3">
    <source>
        <dbReference type="EMBL" id="QKH22752.1"/>
    </source>
</evidence>
<dbReference type="EMBL" id="VKQN01000001">
    <property type="protein sequence ID" value="MDR4174874.1"/>
    <property type="molecule type" value="Genomic_DNA"/>
</dbReference>
<proteinExistence type="predicted"/>
<reference evidence="2" key="2">
    <citation type="submission" date="2019-07" db="EMBL/GenBank/DDBJ databases">
        <title>Phylogenomic Reclassification of ATCC Bacillus Strains and Various Taxa within the Genus Bacillus.</title>
        <authorList>
            <person name="Riojas M.A."/>
            <person name="Frank A.M."/>
            <person name="Fenn S.L."/>
            <person name="King S.P."/>
            <person name="Brower S.M."/>
            <person name="Hazbon M.H."/>
        </authorList>
    </citation>
    <scope>NUCLEOTIDE SEQUENCE</scope>
    <source>
        <strain evidence="2">ATCC 35646</strain>
    </source>
</reference>
<evidence type="ECO:0000313" key="2">
    <source>
        <dbReference type="EMBL" id="MDR4174874.1"/>
    </source>
</evidence>
<dbReference type="EMBL" id="CP053979">
    <property type="protein sequence ID" value="QKH22752.1"/>
    <property type="molecule type" value="Genomic_DNA"/>
</dbReference>
<accession>A0A0B5NL10</accession>
<dbReference type="Proteomes" id="UP000031876">
    <property type="component" value="Plasmid 2"/>
</dbReference>
<geneLocation type="plasmid" evidence="1 4">
    <name>2</name>
</geneLocation>
<dbReference type="EMBL" id="CP009334">
    <property type="protein sequence ID" value="AJG74067.1"/>
    <property type="molecule type" value="Genomic_DNA"/>
</dbReference>
<evidence type="ECO:0000313" key="5">
    <source>
        <dbReference type="Proteomes" id="UP000501107"/>
    </source>
</evidence>
<name>A0A0B5NL10_BACTU</name>
<evidence type="ECO:0000313" key="1">
    <source>
        <dbReference type="EMBL" id="AJG74067.1"/>
    </source>
</evidence>
<dbReference type="AlphaFoldDB" id="A0A0B5NL10"/>
<geneLocation type="plasmid" evidence="3 5">
    <name>unnamed3</name>
</geneLocation>
<dbReference type="RefSeq" id="WP_000242081.1">
    <property type="nucleotide sequence ID" value="NZ_CP039723.1"/>
</dbReference>
<dbReference type="Proteomes" id="UP001181533">
    <property type="component" value="Unassembled WGS sequence"/>
</dbReference>
<dbReference type="KEGG" id="btw:BF38_5807"/>
<protein>
    <submittedName>
        <fullName evidence="3">Uncharacterized protein</fullName>
    </submittedName>
</protein>
<keyword evidence="3" id="KW-0614">Plasmid</keyword>
<dbReference type="Proteomes" id="UP000501107">
    <property type="component" value="Plasmid unnamed3"/>
</dbReference>
<reference evidence="3 5" key="3">
    <citation type="submission" date="2020-05" db="EMBL/GenBank/DDBJ databases">
        <title>FDA dAtabase for Regulatory Grade micrObial Sequences (FDA-ARGOS): Supporting development and validation of Infectious Disease Dx tests.</title>
        <authorList>
            <person name="Nelson B."/>
            <person name="Plummer A."/>
            <person name="Tallon L."/>
            <person name="Sadzewicz L."/>
            <person name="Zhao X."/>
            <person name="Vavikolanu K."/>
            <person name="Mehta A."/>
            <person name="Aluvathingal J."/>
            <person name="Nadendla S."/>
            <person name="Myers T."/>
            <person name="Yan Y."/>
            <person name="Sichtig H."/>
        </authorList>
    </citation>
    <scope>NUCLEOTIDE SEQUENCE [LARGE SCALE GENOMIC DNA]</scope>
    <source>
        <strain evidence="3 5">FDAARGOS_795</strain>
        <plasmid evidence="3 5">unnamed3</plasmid>
    </source>
</reference>
<gene>
    <name evidence="1" type="ORF">BF38_5807</name>
    <name evidence="2" type="ORF">FO599_01845</name>
    <name evidence="3" type="ORF">FOC89_01835</name>
</gene>